<comment type="function">
    <text evidence="8">Subunit of the oligosaccharyl transferase (OST) complex that catalyzes the initial transfer of a defined glycan (Glc(3)Man(9)GlcNAc(2) in eukaryotes) from the lipid carrier dolichol-pyrophosphate to an asparagine residue within an Asn-X-Ser/Thr consensus motif in nascent polypeptide chains, the first step in protein N-glycosylation. N-glycosylation occurs cotranslationally and the complex associates with the Sec61 complex at the channel-forming translocon complex that mediates protein translocation across the endoplasmic reticulum (ER).</text>
</comment>
<evidence type="ECO:0000259" key="9">
    <source>
        <dbReference type="Pfam" id="PF03345"/>
    </source>
</evidence>
<evidence type="ECO:0000259" key="10">
    <source>
        <dbReference type="Pfam" id="PF23358"/>
    </source>
</evidence>
<comment type="similarity">
    <text evidence="3 8">Belongs to the DDOST 48 kDa subunit family.</text>
</comment>
<sequence>MVLLADPIVAADPVVEGQARDTLVILEDSLGSMESTHGAFLRLLRERAEGYGGRVTLKHHESIAAKGSGFALRRWGRWTHDSVVVLAPSLTSIGGEKASEVLGDFVESGRSAFLVGSPTMSGEVRDLAKRFGVAFHDGSAKALDLFENRGGDGEVIRATNYGGLGDTSSVLRAGTKSKPLLWSGVGAYLDPRNPLASQAVAGHSTTFCPTKKGFVSKKKGLRKFTGTDVSLVSVVQARNNARVVVTGSLSMLSDEFMADGETSNRELSVDVTDWVLGYKSVLRHGRIEHSLLEGMGERGETKDRYRIKDKLAVSMKVEEWSAAKQEWLPFEGEDLQLEFTMLDPHLRKTFSKDAEGTFVAEVVAPDVYGVFKFVVDYNSLGYSYIHVEEQVPIRPFRHDEYERFIAAAYPYYASIFSTMAAFFLFGFSVLYTK</sequence>
<evidence type="ECO:0000313" key="11">
    <source>
        <dbReference type="EMBL" id="QDZ24928.1"/>
    </source>
</evidence>
<accession>A0A5B8MVU7</accession>
<evidence type="ECO:0000256" key="5">
    <source>
        <dbReference type="ARBA" id="ARBA00022824"/>
    </source>
</evidence>
<dbReference type="PANTHER" id="PTHR10830">
    <property type="entry name" value="DOLICHYL-DIPHOSPHOOLIGOSACCHARIDE--PROTEIN GLYCOSYLTRANSFERASE 48 KDA SUBUNIT"/>
    <property type="match status" value="1"/>
</dbReference>
<dbReference type="InterPro" id="IPR055457">
    <property type="entry name" value="OST48_N"/>
</dbReference>
<feature type="transmembrane region" description="Helical" evidence="8">
    <location>
        <begin position="409"/>
        <end position="431"/>
    </location>
</feature>
<dbReference type="PANTHER" id="PTHR10830:SF0">
    <property type="entry name" value="DOLICHYL-DIPHOSPHOOLIGOSACCHARIDE--PROTEIN GLYCOSYLTRANSFERASE 48 KDA SUBUNIT"/>
    <property type="match status" value="1"/>
</dbReference>
<comment type="pathway">
    <text evidence="2 8">Protein modification; protein glycosylation.</text>
</comment>
<evidence type="ECO:0000256" key="7">
    <source>
        <dbReference type="ARBA" id="ARBA00023136"/>
    </source>
</evidence>
<proteinExistence type="inferred from homology"/>
<evidence type="ECO:0000256" key="4">
    <source>
        <dbReference type="ARBA" id="ARBA00022692"/>
    </source>
</evidence>
<dbReference type="STRING" id="1764295.A0A5B8MVU7"/>
<keyword evidence="12" id="KW-1185">Reference proteome</keyword>
<keyword evidence="4 8" id="KW-0812">Transmembrane</keyword>
<dbReference type="Pfam" id="PF03345">
    <property type="entry name" value="OST48_N"/>
    <property type="match status" value="1"/>
</dbReference>
<evidence type="ECO:0000256" key="8">
    <source>
        <dbReference type="RuleBase" id="RU361142"/>
    </source>
</evidence>
<keyword evidence="5 8" id="KW-0256">Endoplasmic reticulum</keyword>
<feature type="domain" description="OST48 N-terminal" evidence="9">
    <location>
        <begin position="22"/>
        <end position="275"/>
    </location>
</feature>
<comment type="subcellular location">
    <subcellularLocation>
        <location evidence="8">Endoplasmic reticulum membrane</location>
        <topology evidence="8">Single-pass type I membrane protein</topology>
    </subcellularLocation>
    <subcellularLocation>
        <location evidence="1">Membrane</location>
        <topology evidence="1">Single-pass type I membrane protein</topology>
    </subcellularLocation>
</comment>
<name>A0A5B8MVU7_9CHLO</name>
<protein>
    <recommendedName>
        <fullName evidence="8">Dolichyl-diphosphooligosaccharide--protein glycosyltransferase 48 kDa subunit</fullName>
        <shortName evidence="8">Oligosaccharyl transferase 48 kDa subunit</shortName>
    </recommendedName>
</protein>
<evidence type="ECO:0000256" key="2">
    <source>
        <dbReference type="ARBA" id="ARBA00004922"/>
    </source>
</evidence>
<dbReference type="Proteomes" id="UP000316726">
    <property type="component" value="Chromosome 15"/>
</dbReference>
<dbReference type="GO" id="GO:0008250">
    <property type="term" value="C:oligosaccharyltransferase complex"/>
    <property type="evidence" value="ECO:0007669"/>
    <property type="project" value="TreeGrafter"/>
</dbReference>
<feature type="domain" description="OST48 middle" evidence="10">
    <location>
        <begin position="300"/>
        <end position="432"/>
    </location>
</feature>
<evidence type="ECO:0000256" key="3">
    <source>
        <dbReference type="ARBA" id="ARBA00008743"/>
    </source>
</evidence>
<dbReference type="EMBL" id="CP031048">
    <property type="protein sequence ID" value="QDZ24928.1"/>
    <property type="molecule type" value="Genomic_DNA"/>
</dbReference>
<comment type="subunit">
    <text evidence="8">Component of the oligosaccharyltransferase (OST) complex.</text>
</comment>
<dbReference type="Pfam" id="PF23358">
    <property type="entry name" value="OST48_MD"/>
    <property type="match status" value="1"/>
</dbReference>
<dbReference type="AlphaFoldDB" id="A0A5B8MVU7"/>
<dbReference type="GO" id="GO:0016740">
    <property type="term" value="F:transferase activity"/>
    <property type="evidence" value="ECO:0007669"/>
    <property type="project" value="UniProtKB-KW"/>
</dbReference>
<dbReference type="InterPro" id="IPR055459">
    <property type="entry name" value="OST48_MD"/>
</dbReference>
<keyword evidence="6 8" id="KW-1133">Transmembrane helix</keyword>
<keyword evidence="11" id="KW-0808">Transferase</keyword>
<keyword evidence="7 8" id="KW-0472">Membrane</keyword>
<dbReference type="OrthoDB" id="29105at2759"/>
<evidence type="ECO:0000256" key="1">
    <source>
        <dbReference type="ARBA" id="ARBA00004479"/>
    </source>
</evidence>
<dbReference type="GO" id="GO:0018279">
    <property type="term" value="P:protein N-linked glycosylation via asparagine"/>
    <property type="evidence" value="ECO:0007669"/>
    <property type="project" value="UniProtKB-UniRule"/>
</dbReference>
<organism evidence="11 12">
    <name type="scientific">Chloropicon primus</name>
    <dbReference type="NCBI Taxonomy" id="1764295"/>
    <lineage>
        <taxon>Eukaryota</taxon>
        <taxon>Viridiplantae</taxon>
        <taxon>Chlorophyta</taxon>
        <taxon>Chloropicophyceae</taxon>
        <taxon>Chloropicales</taxon>
        <taxon>Chloropicaceae</taxon>
        <taxon>Chloropicon</taxon>
    </lineage>
</organism>
<reference evidence="11 12" key="1">
    <citation type="submission" date="2018-07" db="EMBL/GenBank/DDBJ databases">
        <title>The complete nuclear genome of the prasinophyte Chloropicon primus (CCMP1205).</title>
        <authorList>
            <person name="Pombert J.-F."/>
            <person name="Otis C."/>
            <person name="Turmel M."/>
            <person name="Lemieux C."/>
        </authorList>
    </citation>
    <scope>NUCLEOTIDE SEQUENCE [LARGE SCALE GENOMIC DNA]</scope>
    <source>
        <strain evidence="11 12">CCMP1205</strain>
    </source>
</reference>
<dbReference type="UniPathway" id="UPA00378"/>
<gene>
    <name evidence="11" type="ORF">A3770_15p74460</name>
</gene>
<evidence type="ECO:0000256" key="6">
    <source>
        <dbReference type="ARBA" id="ARBA00022989"/>
    </source>
</evidence>
<dbReference type="InterPro" id="IPR005013">
    <property type="entry name" value="DDOST_48_kDa_subunit"/>
</dbReference>
<evidence type="ECO:0000313" key="12">
    <source>
        <dbReference type="Proteomes" id="UP000316726"/>
    </source>
</evidence>